<dbReference type="Gene3D" id="3.30.1330.60">
    <property type="entry name" value="OmpA-like domain"/>
    <property type="match status" value="1"/>
</dbReference>
<evidence type="ECO:0008006" key="3">
    <source>
        <dbReference type="Google" id="ProtNLM"/>
    </source>
</evidence>
<dbReference type="BioCyc" id="LBIF456481:LEPBI_RS13710-MONOMER"/>
<dbReference type="RefSeq" id="WP_012389725.1">
    <property type="nucleotide sequence ID" value="NC_010602.1"/>
</dbReference>
<dbReference type="STRING" id="456481.LEPBI_I2788"/>
<dbReference type="PROSITE" id="PS51257">
    <property type="entry name" value="PROKAR_LIPOPROTEIN"/>
    <property type="match status" value="1"/>
</dbReference>
<dbReference type="AlphaFoldDB" id="B0SN98"/>
<name>B0SN98_LEPBP</name>
<dbReference type="OrthoDB" id="329053at2"/>
<evidence type="ECO:0000313" key="1">
    <source>
        <dbReference type="EMBL" id="ABZ98865.1"/>
    </source>
</evidence>
<gene>
    <name evidence="1" type="ordered locus">LEPBI_I2788</name>
</gene>
<accession>B0SN98</accession>
<dbReference type="KEGG" id="lbi:LEPBI_I2788"/>
<sequence>MQNYFQKANFRTIFIFFFLSIFSLACAWKGIPLEKRKNIPNFKPDGCEHNSEIRTYRALFLLPIFQHNLSNENEVIPTDSLVVESNSYAKPWDIIFTTLGFLVSFNSSTESLVICPKKLVIGAVQMEGISQLPPSKLSYWYANGNSLPIHSISFPPDDHQLTEDSKEKLILLTREILKSEISFRIILVGKSHTTGDIAYQTRLVKRRFDEIRQILTQESIDENRILSLMAERDQKSVNSEKLDDSQSAISVYLVKE</sequence>
<proteinExistence type="predicted"/>
<dbReference type="SUPFAM" id="SSF103088">
    <property type="entry name" value="OmpA-like"/>
    <property type="match status" value="1"/>
</dbReference>
<dbReference type="Proteomes" id="UP000001847">
    <property type="component" value="Chromosome I"/>
</dbReference>
<keyword evidence="2" id="KW-1185">Reference proteome</keyword>
<dbReference type="HOGENOM" id="CLU_1085014_0_0_12"/>
<protein>
    <recommendedName>
        <fullName evidence="3">OmpA-like domain-containing protein</fullName>
    </recommendedName>
</protein>
<organism evidence="1 2">
    <name type="scientific">Leptospira biflexa serovar Patoc (strain Patoc 1 / ATCC 23582 / Paris)</name>
    <dbReference type="NCBI Taxonomy" id="456481"/>
    <lineage>
        <taxon>Bacteria</taxon>
        <taxon>Pseudomonadati</taxon>
        <taxon>Spirochaetota</taxon>
        <taxon>Spirochaetia</taxon>
        <taxon>Leptospirales</taxon>
        <taxon>Leptospiraceae</taxon>
        <taxon>Leptospira</taxon>
    </lineage>
</organism>
<dbReference type="EMBL" id="CP000786">
    <property type="protein sequence ID" value="ABZ98865.1"/>
    <property type="molecule type" value="Genomic_DNA"/>
</dbReference>
<reference evidence="1 2" key="1">
    <citation type="journal article" date="2008" name="PLoS ONE">
        <title>Genome sequence of the saprophyte Leptospira biflexa provides insights into the evolution of Leptospira and the pathogenesis of leptospirosis.</title>
        <authorList>
            <person name="Picardeau M."/>
            <person name="Bulach D.M."/>
            <person name="Bouchier C."/>
            <person name="Zuerner R.L."/>
            <person name="Zidane N."/>
            <person name="Wilson P.J."/>
            <person name="Creno S."/>
            <person name="Kuczek E.S."/>
            <person name="Bommezzadri S."/>
            <person name="Davis J.C."/>
            <person name="McGrath A."/>
            <person name="Johnson M.J."/>
            <person name="Boursaux-Eude C."/>
            <person name="Seemann T."/>
            <person name="Rouy Z."/>
            <person name="Coppel R.L."/>
            <person name="Rood J.I."/>
            <person name="Lajus A."/>
            <person name="Davies J.K."/>
            <person name="Medigue C."/>
            <person name="Adler B."/>
        </authorList>
    </citation>
    <scope>NUCLEOTIDE SEQUENCE [LARGE SCALE GENOMIC DNA]</scope>
    <source>
        <strain evidence="2">Patoc 1 / ATCC 23582 / Paris</strain>
    </source>
</reference>
<dbReference type="InterPro" id="IPR036737">
    <property type="entry name" value="OmpA-like_sf"/>
</dbReference>
<evidence type="ECO:0000313" key="2">
    <source>
        <dbReference type="Proteomes" id="UP000001847"/>
    </source>
</evidence>